<keyword evidence="1" id="KW-0175">Coiled coil</keyword>
<evidence type="ECO:0000313" key="3">
    <source>
        <dbReference type="Proteomes" id="UP000821866"/>
    </source>
</evidence>
<accession>A0A9J6EED2</accession>
<dbReference type="EMBL" id="JABSTU010000004">
    <property type="protein sequence ID" value="KAH8032666.1"/>
    <property type="molecule type" value="Genomic_DNA"/>
</dbReference>
<gene>
    <name evidence="2" type="ORF">HPB51_000055</name>
</gene>
<protein>
    <submittedName>
        <fullName evidence="2">Uncharacterized protein</fullName>
    </submittedName>
</protein>
<dbReference type="Proteomes" id="UP000821866">
    <property type="component" value="Chromosome 2"/>
</dbReference>
<feature type="coiled-coil region" evidence="1">
    <location>
        <begin position="16"/>
        <end position="80"/>
    </location>
</feature>
<dbReference type="VEuPathDB" id="VectorBase:LOC119178495"/>
<organism evidence="2 3">
    <name type="scientific">Rhipicephalus microplus</name>
    <name type="common">Cattle tick</name>
    <name type="synonym">Boophilus microplus</name>
    <dbReference type="NCBI Taxonomy" id="6941"/>
    <lineage>
        <taxon>Eukaryota</taxon>
        <taxon>Metazoa</taxon>
        <taxon>Ecdysozoa</taxon>
        <taxon>Arthropoda</taxon>
        <taxon>Chelicerata</taxon>
        <taxon>Arachnida</taxon>
        <taxon>Acari</taxon>
        <taxon>Parasitiformes</taxon>
        <taxon>Ixodida</taxon>
        <taxon>Ixodoidea</taxon>
        <taxon>Ixodidae</taxon>
        <taxon>Rhipicephalinae</taxon>
        <taxon>Rhipicephalus</taxon>
        <taxon>Boophilus</taxon>
    </lineage>
</organism>
<evidence type="ECO:0000313" key="2">
    <source>
        <dbReference type="EMBL" id="KAH8032666.1"/>
    </source>
</evidence>
<keyword evidence="3" id="KW-1185">Reference proteome</keyword>
<sequence>MQVLRSEDRTNIALLRESLQQKLQDIKAGYEEEQRKLRRSLDTEHNLVIEKVKQKYASMVKQLAKERAQLEQHMVEEKMSAIQFVKSKLEAHYTEIIDTARVKSAARVK</sequence>
<name>A0A9J6EED2_RHIMP</name>
<reference evidence="2" key="2">
    <citation type="submission" date="2021-09" db="EMBL/GenBank/DDBJ databases">
        <authorList>
            <person name="Jia N."/>
            <person name="Wang J."/>
            <person name="Shi W."/>
            <person name="Du L."/>
            <person name="Sun Y."/>
            <person name="Zhan W."/>
            <person name="Jiang J."/>
            <person name="Wang Q."/>
            <person name="Zhang B."/>
            <person name="Ji P."/>
            <person name="Sakyi L.B."/>
            <person name="Cui X."/>
            <person name="Yuan T."/>
            <person name="Jiang B."/>
            <person name="Yang W."/>
            <person name="Lam T.T.-Y."/>
            <person name="Chang Q."/>
            <person name="Ding S."/>
            <person name="Wang X."/>
            <person name="Zhu J."/>
            <person name="Ruan X."/>
            <person name="Zhao L."/>
            <person name="Wei J."/>
            <person name="Que T."/>
            <person name="Du C."/>
            <person name="Cheng J."/>
            <person name="Dai P."/>
            <person name="Han X."/>
            <person name="Huang E."/>
            <person name="Gao Y."/>
            <person name="Liu J."/>
            <person name="Shao H."/>
            <person name="Ye R."/>
            <person name="Li L."/>
            <person name="Wei W."/>
            <person name="Wang X."/>
            <person name="Wang C."/>
            <person name="Huo Q."/>
            <person name="Li W."/>
            <person name="Guo W."/>
            <person name="Chen H."/>
            <person name="Chen S."/>
            <person name="Zhou L."/>
            <person name="Zhou L."/>
            <person name="Ni X."/>
            <person name="Tian J."/>
            <person name="Zhou Y."/>
            <person name="Sheng Y."/>
            <person name="Liu T."/>
            <person name="Pan Y."/>
            <person name="Xia L."/>
            <person name="Li J."/>
            <person name="Zhao F."/>
            <person name="Cao W."/>
        </authorList>
    </citation>
    <scope>NUCLEOTIDE SEQUENCE</scope>
    <source>
        <strain evidence="2">Rmic-2018</strain>
        <tissue evidence="2">Larvae</tissue>
    </source>
</reference>
<comment type="caution">
    <text evidence="2">The sequence shown here is derived from an EMBL/GenBank/DDBJ whole genome shotgun (WGS) entry which is preliminary data.</text>
</comment>
<evidence type="ECO:0000256" key="1">
    <source>
        <dbReference type="SAM" id="Coils"/>
    </source>
</evidence>
<proteinExistence type="predicted"/>
<reference evidence="2" key="1">
    <citation type="journal article" date="2020" name="Cell">
        <title>Large-Scale Comparative Analyses of Tick Genomes Elucidate Their Genetic Diversity and Vector Capacities.</title>
        <authorList>
            <consortium name="Tick Genome and Microbiome Consortium (TIGMIC)"/>
            <person name="Jia N."/>
            <person name="Wang J."/>
            <person name="Shi W."/>
            <person name="Du L."/>
            <person name="Sun Y."/>
            <person name="Zhan W."/>
            <person name="Jiang J.F."/>
            <person name="Wang Q."/>
            <person name="Zhang B."/>
            <person name="Ji P."/>
            <person name="Bell-Sakyi L."/>
            <person name="Cui X.M."/>
            <person name="Yuan T.T."/>
            <person name="Jiang B.G."/>
            <person name="Yang W.F."/>
            <person name="Lam T.T."/>
            <person name="Chang Q.C."/>
            <person name="Ding S.J."/>
            <person name="Wang X.J."/>
            <person name="Zhu J.G."/>
            <person name="Ruan X.D."/>
            <person name="Zhao L."/>
            <person name="Wei J.T."/>
            <person name="Ye R.Z."/>
            <person name="Que T.C."/>
            <person name="Du C.H."/>
            <person name="Zhou Y.H."/>
            <person name="Cheng J.X."/>
            <person name="Dai P.F."/>
            <person name="Guo W.B."/>
            <person name="Han X.H."/>
            <person name="Huang E.J."/>
            <person name="Li L.F."/>
            <person name="Wei W."/>
            <person name="Gao Y.C."/>
            <person name="Liu J.Z."/>
            <person name="Shao H.Z."/>
            <person name="Wang X."/>
            <person name="Wang C.C."/>
            <person name="Yang T.C."/>
            <person name="Huo Q.B."/>
            <person name="Li W."/>
            <person name="Chen H.Y."/>
            <person name="Chen S.E."/>
            <person name="Zhou L.G."/>
            <person name="Ni X.B."/>
            <person name="Tian J.H."/>
            <person name="Sheng Y."/>
            <person name="Liu T."/>
            <person name="Pan Y.S."/>
            <person name="Xia L.Y."/>
            <person name="Li J."/>
            <person name="Zhao F."/>
            <person name="Cao W.C."/>
        </authorList>
    </citation>
    <scope>NUCLEOTIDE SEQUENCE</scope>
    <source>
        <strain evidence="2">Rmic-2018</strain>
    </source>
</reference>
<dbReference type="AlphaFoldDB" id="A0A9J6EED2"/>